<comment type="caution">
    <text evidence="2">The sequence shown here is derived from an EMBL/GenBank/DDBJ whole genome shotgun (WGS) entry which is preliminary data.</text>
</comment>
<keyword evidence="3" id="KW-1185">Reference proteome</keyword>
<dbReference type="InterPro" id="IPR036086">
    <property type="entry name" value="ParB/Sulfiredoxin_sf"/>
</dbReference>
<evidence type="ECO:0000313" key="2">
    <source>
        <dbReference type="EMBL" id="GJM64937.1"/>
    </source>
</evidence>
<dbReference type="EMBL" id="BQKE01000008">
    <property type="protein sequence ID" value="GJM64937.1"/>
    <property type="molecule type" value="Genomic_DNA"/>
</dbReference>
<protein>
    <recommendedName>
        <fullName evidence="1">ParB-like N-terminal domain-containing protein</fullName>
    </recommendedName>
</protein>
<gene>
    <name evidence="2" type="ORF">PEDI_54890</name>
</gene>
<reference evidence="2 3" key="1">
    <citation type="submission" date="2021-12" db="EMBL/GenBank/DDBJ databases">
        <title>Genome sequencing of bacteria with rrn-lacking chromosome and rrn-plasmid.</title>
        <authorList>
            <person name="Anda M."/>
            <person name="Iwasaki W."/>
        </authorList>
    </citation>
    <scope>NUCLEOTIDE SEQUENCE [LARGE SCALE GENOMIC DNA]</scope>
    <source>
        <strain evidence="2 3">NBRC 15940</strain>
    </source>
</reference>
<dbReference type="SUPFAM" id="SSF110849">
    <property type="entry name" value="ParB/Sulfiredoxin"/>
    <property type="match status" value="1"/>
</dbReference>
<evidence type="ECO:0000313" key="3">
    <source>
        <dbReference type="Proteomes" id="UP001310022"/>
    </source>
</evidence>
<dbReference type="Proteomes" id="UP001310022">
    <property type="component" value="Unassembled WGS sequence"/>
</dbReference>
<sequence length="275" mass="31687">MSKRKKLSASFHKGDEVAPGQTGRWIIGERELVIRPQLKLFIIPLSEEERAQLRASIQEEGVRDSLVLWKNGGEYVLIDGHNRFAVIQELGLMDFPYITKAFASEGEVTHWMIQNQMARRNLNPKASKYYRGMLFNKSKRNRDENLKQYTEVQNLHFGENRDTAAEIAKTTGVSRRTILSDAKYQEGLDKLEEATKLKILTGRIKVADRKILDLADDKISAEEIFKGDEPGEKKAPVTEFDKRIKHVVKYLHALMKDQKLNVRQKAHLLKMINEL</sequence>
<name>A0AAN4W5Y8_9BACT</name>
<proteinExistence type="predicted"/>
<feature type="domain" description="ParB-like N-terminal" evidence="1">
    <location>
        <begin position="46"/>
        <end position="115"/>
    </location>
</feature>
<dbReference type="Pfam" id="PF02195">
    <property type="entry name" value="ParB_N"/>
    <property type="match status" value="1"/>
</dbReference>
<evidence type="ECO:0000259" key="1">
    <source>
        <dbReference type="Pfam" id="PF02195"/>
    </source>
</evidence>
<dbReference type="AlphaFoldDB" id="A0AAN4W5Y8"/>
<dbReference type="InterPro" id="IPR003115">
    <property type="entry name" value="ParB_N"/>
</dbReference>
<dbReference type="Gene3D" id="3.90.1530.10">
    <property type="entry name" value="Conserved hypothetical protein from pyrococcus furiosus pfu- 392566-001, ParB domain"/>
    <property type="match status" value="1"/>
</dbReference>
<organism evidence="2 3">
    <name type="scientific">Persicobacter diffluens</name>
    <dbReference type="NCBI Taxonomy" id="981"/>
    <lineage>
        <taxon>Bacteria</taxon>
        <taxon>Pseudomonadati</taxon>
        <taxon>Bacteroidota</taxon>
        <taxon>Cytophagia</taxon>
        <taxon>Cytophagales</taxon>
        <taxon>Persicobacteraceae</taxon>
        <taxon>Persicobacter</taxon>
    </lineage>
</organism>
<accession>A0AAN4W5Y8</accession>